<proteinExistence type="predicted"/>
<dbReference type="Pfam" id="PF12776">
    <property type="entry name" value="Myb_DNA-bind_3"/>
    <property type="match status" value="1"/>
</dbReference>
<sequence>MNLIDEEGTSKPRGCYAKEDKTNSRRTWTQREEEVLVNALRTIVTTSWKCENGFCSGYLNQLESIMCKQLSNTDINSKIHVWKKNYGSLMAMMGKSGFDWDDARCMITVDNQNVWNEYRKIDSSVRTMRYKLWSFFTAWREIFGKDRAVGEVTVEAHPMVNNDDSEKKTETQSYYVPTAEWCPDIGYVGNDNGVIGENIENAEVGGTSTASQKKPTSSRKKRKGRNRDADDGLTDAVNTFFDTAKQHLGELSKKLFVDYDEVEKRAAVFNAVGKVPGIDLNDQILVSDRLVENPKKMDLFFSLPAEARARMVGLMLSGKV</sequence>
<dbReference type="AlphaFoldDB" id="A0AAW2ST87"/>
<evidence type="ECO:0000259" key="2">
    <source>
        <dbReference type="Pfam" id="PF12776"/>
    </source>
</evidence>
<feature type="domain" description="Myb/SANT-like" evidence="2">
    <location>
        <begin position="27"/>
        <end position="118"/>
    </location>
</feature>
<gene>
    <name evidence="3" type="ORF">Slati_4500900</name>
</gene>
<feature type="compositionally biased region" description="Polar residues" evidence="1">
    <location>
        <begin position="206"/>
        <end position="215"/>
    </location>
</feature>
<comment type="caution">
    <text evidence="3">The sequence shown here is derived from an EMBL/GenBank/DDBJ whole genome shotgun (WGS) entry which is preliminary data.</text>
</comment>
<accession>A0AAW2ST87</accession>
<evidence type="ECO:0000256" key="1">
    <source>
        <dbReference type="SAM" id="MobiDB-lite"/>
    </source>
</evidence>
<reference evidence="3" key="2">
    <citation type="journal article" date="2024" name="Plant">
        <title>Genomic evolution and insights into agronomic trait innovations of Sesamum species.</title>
        <authorList>
            <person name="Miao H."/>
            <person name="Wang L."/>
            <person name="Qu L."/>
            <person name="Liu H."/>
            <person name="Sun Y."/>
            <person name="Le M."/>
            <person name="Wang Q."/>
            <person name="Wei S."/>
            <person name="Zheng Y."/>
            <person name="Lin W."/>
            <person name="Duan Y."/>
            <person name="Cao H."/>
            <person name="Xiong S."/>
            <person name="Wang X."/>
            <person name="Wei L."/>
            <person name="Li C."/>
            <person name="Ma Q."/>
            <person name="Ju M."/>
            <person name="Zhao R."/>
            <person name="Li G."/>
            <person name="Mu C."/>
            <person name="Tian Q."/>
            <person name="Mei H."/>
            <person name="Zhang T."/>
            <person name="Gao T."/>
            <person name="Zhang H."/>
        </authorList>
    </citation>
    <scope>NUCLEOTIDE SEQUENCE</scope>
    <source>
        <strain evidence="3">KEN1</strain>
    </source>
</reference>
<feature type="compositionally biased region" description="Basic residues" evidence="1">
    <location>
        <begin position="216"/>
        <end position="225"/>
    </location>
</feature>
<dbReference type="EMBL" id="JACGWN010000016">
    <property type="protein sequence ID" value="KAL0395347.1"/>
    <property type="molecule type" value="Genomic_DNA"/>
</dbReference>
<dbReference type="PANTHER" id="PTHR46250">
    <property type="entry name" value="MYB/SANT-LIKE DNA-BINDING DOMAIN PROTEIN-RELATED"/>
    <property type="match status" value="1"/>
</dbReference>
<dbReference type="InterPro" id="IPR024752">
    <property type="entry name" value="Myb/SANT-like_dom"/>
</dbReference>
<protein>
    <recommendedName>
        <fullName evidence="2">Myb/SANT-like domain-containing protein</fullName>
    </recommendedName>
</protein>
<dbReference type="PANTHER" id="PTHR46250:SF15">
    <property type="entry name" value="OS01G0523800 PROTEIN"/>
    <property type="match status" value="1"/>
</dbReference>
<feature type="region of interest" description="Disordered" evidence="1">
    <location>
        <begin position="1"/>
        <end position="22"/>
    </location>
</feature>
<organism evidence="3">
    <name type="scientific">Sesamum latifolium</name>
    <dbReference type="NCBI Taxonomy" id="2727402"/>
    <lineage>
        <taxon>Eukaryota</taxon>
        <taxon>Viridiplantae</taxon>
        <taxon>Streptophyta</taxon>
        <taxon>Embryophyta</taxon>
        <taxon>Tracheophyta</taxon>
        <taxon>Spermatophyta</taxon>
        <taxon>Magnoliopsida</taxon>
        <taxon>eudicotyledons</taxon>
        <taxon>Gunneridae</taxon>
        <taxon>Pentapetalae</taxon>
        <taxon>asterids</taxon>
        <taxon>lamiids</taxon>
        <taxon>Lamiales</taxon>
        <taxon>Pedaliaceae</taxon>
        <taxon>Sesamum</taxon>
    </lineage>
</organism>
<feature type="region of interest" description="Disordered" evidence="1">
    <location>
        <begin position="201"/>
        <end position="230"/>
    </location>
</feature>
<evidence type="ECO:0000313" key="3">
    <source>
        <dbReference type="EMBL" id="KAL0395347.1"/>
    </source>
</evidence>
<reference evidence="3" key="1">
    <citation type="submission" date="2020-06" db="EMBL/GenBank/DDBJ databases">
        <authorList>
            <person name="Li T."/>
            <person name="Hu X."/>
            <person name="Zhang T."/>
            <person name="Song X."/>
            <person name="Zhang H."/>
            <person name="Dai N."/>
            <person name="Sheng W."/>
            <person name="Hou X."/>
            <person name="Wei L."/>
        </authorList>
    </citation>
    <scope>NUCLEOTIDE SEQUENCE</scope>
    <source>
        <strain evidence="3">KEN1</strain>
        <tissue evidence="3">Leaf</tissue>
    </source>
</reference>
<name>A0AAW2ST87_9LAMI</name>